<feature type="domain" description="Integrator complex subunit 7-like C-terminal" evidence="3">
    <location>
        <begin position="1153"/>
        <end position="1321"/>
    </location>
</feature>
<dbReference type="GO" id="GO:0034472">
    <property type="term" value="P:snRNA 3'-end processing"/>
    <property type="evidence" value="ECO:0007669"/>
    <property type="project" value="TreeGrafter"/>
</dbReference>
<dbReference type="InterPro" id="IPR055195">
    <property type="entry name" value="INTS7_C_plant"/>
</dbReference>
<dbReference type="InterPro" id="IPR056516">
    <property type="entry name" value="INTS7_N"/>
</dbReference>
<comment type="caution">
    <text evidence="5">The sequence shown here is derived from an EMBL/GenBank/DDBJ whole genome shotgun (WGS) entry which is preliminary data.</text>
</comment>
<feature type="domain" description="Integrator complex subunit 7 N-terminal" evidence="4">
    <location>
        <begin position="171"/>
        <end position="341"/>
    </location>
</feature>
<evidence type="ECO:0000313" key="5">
    <source>
        <dbReference type="EMBL" id="KAG6495701.1"/>
    </source>
</evidence>
<dbReference type="Proteomes" id="UP000734854">
    <property type="component" value="Unassembled WGS sequence"/>
</dbReference>
<sequence>MGLSLFNIAIGGQAAWSRLTRSSRAASGRFRCSFSRSLSSTGGATPVVPRAIAGVRRDRWWRYEAHRLTNLSGKEPVTLKLALAASESPRIWSPCLLSLLVYRRAMEKIPAACAMTWSIELEKGLRSKCPDKRILAIEKMGPILQTWSEELNITREIADMYNLVVGEDRTFANTILLRLANAFKCGDNHTRQCVLKVFLLEMPHIRKERKRYNGILAKRRVPNYIEMLKRVKVVYDTGDAEAKTLSLRLFGCWADLAKDSTHIRYIVLQSLQSSNISEVKASLFAAGCFALLSEDFALITLEILLNIVGSSMSPFDVSIAAIHAIPRMQCSSMVASKAYKVHHAYDKKLWLNSLTTPCFFYDYMGYIDGFFHLQAGKKLLLGALNVEFKAEMLSSLSKLAFKSTTLYFEQVDLLLSFLNNDTTYPLKVRALKCLYFSFGRPTCCFNANESVILKLLHVVDNNDHQVHVQCKALKILCKLFSSVLPDVTYVDLHAFLKRLLLISEQKSSRTKISLVHQLLVHILCSLKLAEKGHCCTRSPNVLTSEIDASAIECQVISMIVDYLTHMINQTITNPSERGINMETDMPCTDLIQECRRKFRLILLLATEYPLAPLTGLDRIICMLQTLKGIHDKSSLEGIRALVSQEEFHMKSWGLQVCHKQDLFYSEIAICIIRFMNAYMKKLNGIASLSSEVRQKVKLLVECIQHSWYASSAAYEIFCLCQDPFVVCSLGREADNQAQNSDESGSGSIDRIYDNICWVNQEWKSMEFIQRMLQKRNYWAAYRAGKYSCLEGLWFSATFAFRKLMDHIDSANLFCWLKCLMLLAGSESEIKLLLFPKAGRELVNGLQTVKDCSKILTSVMGGDNDTIANLSGWDGKFTKVCGRICSAEETLASAGVSDGIYYFQRWFLHLRAKLFNILADTLVLLNSSVPSFINLCNEEENKMLHGTKFTQNLNVLMSGLAYESFRLNNLAKCYDLLASSFLDIDSQSFKAISSMALHCSLLSFCIAFTMHFPCSPAYRNVPKFSSTLILRDLIERFWTTDDKISRQLMSMAALCNENGQSCSGICTATPDYVERDNLQVFNFCISSTLSIQEEVKGAKSEEIPLLSLRGLRLLCDIFRRWMEIPFHIPKYFFTLRIGKKTNAKRSCFCRSCIGAELFILNADPGNRSELSVLHGDCMSLSLCIQLKNASTALCPKVMEIYSILAAKPSKQSSPEKGKEDCFNAFKIDEMLELNSLLMMHVKDTTRKDNKINFMNSPGYEWVIAFSSFRPNKRGQGFSSCLLDVSAFPEGIYQIQWHSCCIDESGTYWTLLPLTPGAFFTVKMIIKEFFFLKKASIFINQLVGTVPATPWRLLMPFGASATDPLPKAKKLSGHNDIGSTLTEQHFGRRNQIWDSNIFGPCDSMSSHVLARIILMKAWHVRVKRKGPTSGTQPLPPTSTMLQEDHRGGRDGYKEGDDEGVPGGVECIDNEMSMGGCQ</sequence>
<dbReference type="PANTHER" id="PTHR13322">
    <property type="entry name" value="C1ORF73 PROTEIN"/>
    <property type="match status" value="1"/>
</dbReference>
<organism evidence="5 6">
    <name type="scientific">Zingiber officinale</name>
    <name type="common">Ginger</name>
    <name type="synonym">Amomum zingiber</name>
    <dbReference type="NCBI Taxonomy" id="94328"/>
    <lineage>
        <taxon>Eukaryota</taxon>
        <taxon>Viridiplantae</taxon>
        <taxon>Streptophyta</taxon>
        <taxon>Embryophyta</taxon>
        <taxon>Tracheophyta</taxon>
        <taxon>Spermatophyta</taxon>
        <taxon>Magnoliopsida</taxon>
        <taxon>Liliopsida</taxon>
        <taxon>Zingiberales</taxon>
        <taxon>Zingiberaceae</taxon>
        <taxon>Zingiber</taxon>
    </lineage>
</organism>
<comment type="similarity">
    <text evidence="1">Belongs to the Integrator subunit 7 family.</text>
</comment>
<dbReference type="EMBL" id="JACMSC010000012">
    <property type="protein sequence ID" value="KAG6495701.1"/>
    <property type="molecule type" value="Genomic_DNA"/>
</dbReference>
<accession>A0A8J5KZM1</accession>
<feature type="compositionally biased region" description="Basic and acidic residues" evidence="2">
    <location>
        <begin position="1440"/>
        <end position="1452"/>
    </location>
</feature>
<evidence type="ECO:0000256" key="2">
    <source>
        <dbReference type="SAM" id="MobiDB-lite"/>
    </source>
</evidence>
<evidence type="ECO:0000259" key="4">
    <source>
        <dbReference type="Pfam" id="PF24436"/>
    </source>
</evidence>
<dbReference type="GO" id="GO:0032039">
    <property type="term" value="C:integrator complex"/>
    <property type="evidence" value="ECO:0007669"/>
    <property type="project" value="InterPro"/>
</dbReference>
<proteinExistence type="inferred from homology"/>
<evidence type="ECO:0000259" key="3">
    <source>
        <dbReference type="Pfam" id="PF22966"/>
    </source>
</evidence>
<name>A0A8J5KZM1_ZINOF</name>
<keyword evidence="6" id="KW-1185">Reference proteome</keyword>
<gene>
    <name evidence="5" type="ORF">ZIOFF_043527</name>
</gene>
<dbReference type="Pfam" id="PF22966">
    <property type="entry name" value="INTS7_C_plants"/>
    <property type="match status" value="1"/>
</dbReference>
<dbReference type="PANTHER" id="PTHR13322:SF2">
    <property type="entry name" value="INTEGRATOR COMPLEX SUBUNIT 7"/>
    <property type="match status" value="1"/>
</dbReference>
<dbReference type="InterPro" id="IPR033060">
    <property type="entry name" value="INTS7"/>
</dbReference>
<feature type="region of interest" description="Disordered" evidence="2">
    <location>
        <begin position="1422"/>
        <end position="1463"/>
    </location>
</feature>
<dbReference type="InterPro" id="IPR016024">
    <property type="entry name" value="ARM-type_fold"/>
</dbReference>
<dbReference type="SUPFAM" id="SSF48371">
    <property type="entry name" value="ARM repeat"/>
    <property type="match status" value="1"/>
</dbReference>
<evidence type="ECO:0008006" key="7">
    <source>
        <dbReference type="Google" id="ProtNLM"/>
    </source>
</evidence>
<dbReference type="Pfam" id="PF24436">
    <property type="entry name" value="INTS7_N"/>
    <property type="match status" value="1"/>
</dbReference>
<evidence type="ECO:0000313" key="6">
    <source>
        <dbReference type="Proteomes" id="UP000734854"/>
    </source>
</evidence>
<evidence type="ECO:0000256" key="1">
    <source>
        <dbReference type="ARBA" id="ARBA00008565"/>
    </source>
</evidence>
<protein>
    <recommendedName>
        <fullName evidence="7">Integrator complex subunit 7</fullName>
    </recommendedName>
</protein>
<reference evidence="5 6" key="1">
    <citation type="submission" date="2020-08" db="EMBL/GenBank/DDBJ databases">
        <title>Plant Genome Project.</title>
        <authorList>
            <person name="Zhang R.-G."/>
        </authorList>
    </citation>
    <scope>NUCLEOTIDE SEQUENCE [LARGE SCALE GENOMIC DNA]</scope>
    <source>
        <tissue evidence="5">Rhizome</tissue>
    </source>
</reference>
<feature type="compositionally biased region" description="Polar residues" evidence="2">
    <location>
        <begin position="1426"/>
        <end position="1439"/>
    </location>
</feature>